<comment type="caution">
    <text evidence="2">The sequence shown here is derived from an EMBL/GenBank/DDBJ whole genome shotgun (WGS) entry which is preliminary data.</text>
</comment>
<evidence type="ECO:0000313" key="3">
    <source>
        <dbReference type="Proteomes" id="UP001500363"/>
    </source>
</evidence>
<evidence type="ECO:0000256" key="1">
    <source>
        <dbReference type="SAM" id="Phobius"/>
    </source>
</evidence>
<keyword evidence="1" id="KW-1133">Transmembrane helix</keyword>
<reference evidence="3" key="1">
    <citation type="journal article" date="2019" name="Int. J. Syst. Evol. Microbiol.">
        <title>The Global Catalogue of Microorganisms (GCM) 10K type strain sequencing project: providing services to taxonomists for standard genome sequencing and annotation.</title>
        <authorList>
            <consortium name="The Broad Institute Genomics Platform"/>
            <consortium name="The Broad Institute Genome Sequencing Center for Infectious Disease"/>
            <person name="Wu L."/>
            <person name="Ma J."/>
        </authorList>
    </citation>
    <scope>NUCLEOTIDE SEQUENCE [LARGE SCALE GENOMIC DNA]</scope>
    <source>
        <strain evidence="3">JCM 14303</strain>
    </source>
</reference>
<keyword evidence="3" id="KW-1185">Reference proteome</keyword>
<proteinExistence type="predicted"/>
<evidence type="ECO:0000313" key="2">
    <source>
        <dbReference type="EMBL" id="GAA1526444.1"/>
    </source>
</evidence>
<keyword evidence="1" id="KW-0812">Transmembrane</keyword>
<dbReference type="RefSeq" id="WP_344174499.1">
    <property type="nucleotide sequence ID" value="NZ_BAAANC010000002.1"/>
</dbReference>
<gene>
    <name evidence="2" type="ORF">GCM10009741_30080</name>
</gene>
<feature type="transmembrane region" description="Helical" evidence="1">
    <location>
        <begin position="44"/>
        <end position="63"/>
    </location>
</feature>
<dbReference type="Proteomes" id="UP001500363">
    <property type="component" value="Unassembled WGS sequence"/>
</dbReference>
<organism evidence="2 3">
    <name type="scientific">Kribbella lupini</name>
    <dbReference type="NCBI Taxonomy" id="291602"/>
    <lineage>
        <taxon>Bacteria</taxon>
        <taxon>Bacillati</taxon>
        <taxon>Actinomycetota</taxon>
        <taxon>Actinomycetes</taxon>
        <taxon>Propionibacteriales</taxon>
        <taxon>Kribbellaceae</taxon>
        <taxon>Kribbella</taxon>
    </lineage>
</organism>
<dbReference type="EMBL" id="BAAANC010000002">
    <property type="protein sequence ID" value="GAA1526444.1"/>
    <property type="molecule type" value="Genomic_DNA"/>
</dbReference>
<name>A0ABP4LKY5_9ACTN</name>
<protein>
    <submittedName>
        <fullName evidence="2">Uncharacterized protein</fullName>
    </submittedName>
</protein>
<sequence>MTGLILGGVLLAGAVLVLVLLAALFVLGGGGDSTRFSVVTRQFVTVSITLGVAGLASLLVGILTRK</sequence>
<keyword evidence="1" id="KW-0472">Membrane</keyword>
<accession>A0ABP4LKY5</accession>